<dbReference type="EMBL" id="PDUG01000005">
    <property type="protein sequence ID" value="PIC23160.1"/>
    <property type="molecule type" value="Genomic_DNA"/>
</dbReference>
<protein>
    <submittedName>
        <fullName evidence="2">Uncharacterized protein</fullName>
    </submittedName>
</protein>
<feature type="transmembrane region" description="Helical" evidence="1">
    <location>
        <begin position="115"/>
        <end position="135"/>
    </location>
</feature>
<keyword evidence="1" id="KW-0812">Transmembrane</keyword>
<organism evidence="2 3">
    <name type="scientific">Caenorhabditis nigoni</name>
    <dbReference type="NCBI Taxonomy" id="1611254"/>
    <lineage>
        <taxon>Eukaryota</taxon>
        <taxon>Metazoa</taxon>
        <taxon>Ecdysozoa</taxon>
        <taxon>Nematoda</taxon>
        <taxon>Chromadorea</taxon>
        <taxon>Rhabditida</taxon>
        <taxon>Rhabditina</taxon>
        <taxon>Rhabditomorpha</taxon>
        <taxon>Rhabditoidea</taxon>
        <taxon>Rhabditidae</taxon>
        <taxon>Peloderinae</taxon>
        <taxon>Caenorhabditis</taxon>
    </lineage>
</organism>
<proteinExistence type="predicted"/>
<keyword evidence="1" id="KW-1133">Transmembrane helix</keyword>
<sequence>MWEKYDGPHAPPTLCSILHEMIFINTRPVDENAQCERRPSKAPSHSGHGHPHGDGAAHVLRLSLSLILFYLLVSIFPAILFYPVSLLSMFVPTLALFFALCSIRGDYQSTQWPILFIALIGILLKIAAIVVYISLFPLKDYSRKPGRGPQRTEAEMKHYRTVFYIILATVEFFILIIGICLKWQLVTLHQREQIQKRRSTLVSNRPLMEGESAASVSGPRRSLQV</sequence>
<dbReference type="Proteomes" id="UP000230233">
    <property type="component" value="Chromosome V"/>
</dbReference>
<name>A0A2G5T7C1_9PELO</name>
<dbReference type="OrthoDB" id="5847726at2759"/>
<keyword evidence="1" id="KW-0472">Membrane</keyword>
<gene>
    <name evidence="2" type="primary">Cni-C18G1.1</name>
    <name evidence="2" type="synonym">Cnig_chr_V.g16952</name>
    <name evidence="2" type="ORF">B9Z55_016952</name>
</gene>
<evidence type="ECO:0000313" key="2">
    <source>
        <dbReference type="EMBL" id="PIC23160.1"/>
    </source>
</evidence>
<accession>A0A2G5T7C1</accession>
<keyword evidence="3" id="KW-1185">Reference proteome</keyword>
<evidence type="ECO:0000313" key="3">
    <source>
        <dbReference type="Proteomes" id="UP000230233"/>
    </source>
</evidence>
<feature type="transmembrane region" description="Helical" evidence="1">
    <location>
        <begin position="86"/>
        <end position="103"/>
    </location>
</feature>
<feature type="transmembrane region" description="Helical" evidence="1">
    <location>
        <begin position="161"/>
        <end position="181"/>
    </location>
</feature>
<evidence type="ECO:0000256" key="1">
    <source>
        <dbReference type="SAM" id="Phobius"/>
    </source>
</evidence>
<reference evidence="3" key="1">
    <citation type="submission" date="2017-10" db="EMBL/GenBank/DDBJ databases">
        <title>Rapid genome shrinkage in a self-fertile nematode reveals novel sperm competition proteins.</title>
        <authorList>
            <person name="Yin D."/>
            <person name="Schwarz E.M."/>
            <person name="Thomas C.G."/>
            <person name="Felde R.L."/>
            <person name="Korf I.F."/>
            <person name="Cutter A.D."/>
            <person name="Schartner C.M."/>
            <person name="Ralston E.J."/>
            <person name="Meyer B.J."/>
            <person name="Haag E.S."/>
        </authorList>
    </citation>
    <scope>NUCLEOTIDE SEQUENCE [LARGE SCALE GENOMIC DNA]</scope>
    <source>
        <strain evidence="3">JU1422</strain>
    </source>
</reference>
<comment type="caution">
    <text evidence="2">The sequence shown here is derived from an EMBL/GenBank/DDBJ whole genome shotgun (WGS) entry which is preliminary data.</text>
</comment>
<dbReference type="AlphaFoldDB" id="A0A2G5T7C1"/>